<dbReference type="InterPro" id="IPR050693">
    <property type="entry name" value="Hsp70_NEF-Inhibitors"/>
</dbReference>
<dbReference type="InterPro" id="IPR011989">
    <property type="entry name" value="ARM-like"/>
</dbReference>
<feature type="compositionally biased region" description="Low complexity" evidence="1">
    <location>
        <begin position="269"/>
        <end position="280"/>
    </location>
</feature>
<keyword evidence="3" id="KW-1185">Reference proteome</keyword>
<dbReference type="GO" id="GO:0000774">
    <property type="term" value="F:adenyl-nucleotide exchange factor activity"/>
    <property type="evidence" value="ECO:0007669"/>
    <property type="project" value="TreeGrafter"/>
</dbReference>
<sequence>MANLDQWKQLLAMSTQVTSTEDSENFQKELKDMQAEVDAMKGNKAENMQFLELAMREAVGGVEGPCLFTQFFLLGGDDPKTWVDSPAKIAAAKELADQLEDYLLLGNFAEQFKQASGMKALANLTCSENEEIRLLYLRLVPQLAENRLEFQQMLVDAPIFEKYLQMLDDYKTMKPAILLALLSAISAIVRGSKPAFLKFHNARGTDKVLTIVKFVEDDKCAVRAAYLLWSINESLSDPDLGYTGRYPEENDLTEEEYSDEEALYREFKNSSSNSKKSTTTQKKRKTISNRSKSKKPIGKDFKPLVELRNVLFSAYLALKDRIPQMEMERAEVGEEDFDETVYEFAQDTFQKIRSILLRVDHNDVSDKTKTLMADFLKRSNRAKKQRGRKVKLTADPVAKRFDIRQWYSKEEMFEIFKSSDKDIKNLTDAVKRVTLKK</sequence>
<feature type="region of interest" description="Disordered" evidence="1">
    <location>
        <begin position="267"/>
        <end position="295"/>
    </location>
</feature>
<dbReference type="Gene3D" id="1.25.10.10">
    <property type="entry name" value="Leucine-rich Repeat Variant"/>
    <property type="match status" value="1"/>
</dbReference>
<dbReference type="GO" id="GO:0005783">
    <property type="term" value="C:endoplasmic reticulum"/>
    <property type="evidence" value="ECO:0007669"/>
    <property type="project" value="TreeGrafter"/>
</dbReference>
<evidence type="ECO:0000313" key="2">
    <source>
        <dbReference type="EMBL" id="PIC48721.1"/>
    </source>
</evidence>
<evidence type="ECO:0000313" key="3">
    <source>
        <dbReference type="Proteomes" id="UP000230233"/>
    </source>
</evidence>
<feature type="compositionally biased region" description="Basic residues" evidence="1">
    <location>
        <begin position="281"/>
        <end position="295"/>
    </location>
</feature>
<evidence type="ECO:0000256" key="1">
    <source>
        <dbReference type="SAM" id="MobiDB-lite"/>
    </source>
</evidence>
<reference evidence="3" key="1">
    <citation type="submission" date="2017-10" db="EMBL/GenBank/DDBJ databases">
        <title>Rapid genome shrinkage in a self-fertile nematode reveals novel sperm competition proteins.</title>
        <authorList>
            <person name="Yin D."/>
            <person name="Schwarz E.M."/>
            <person name="Thomas C.G."/>
            <person name="Felde R.L."/>
            <person name="Korf I.F."/>
            <person name="Cutter A.D."/>
            <person name="Schartner C.M."/>
            <person name="Ralston E.J."/>
            <person name="Meyer B.J."/>
            <person name="Haag E.S."/>
        </authorList>
    </citation>
    <scope>NUCLEOTIDE SEQUENCE [LARGE SCALE GENOMIC DNA]</scope>
    <source>
        <strain evidence="3">JU1422</strain>
    </source>
</reference>
<name>A0A2G5VAN2_9PELO</name>
<dbReference type="PANTHER" id="PTHR19316">
    <property type="entry name" value="PROTEIN FOLDING REGULATOR"/>
    <property type="match status" value="1"/>
</dbReference>
<dbReference type="STRING" id="1611254.A0A2G5VAN2"/>
<dbReference type="PANTHER" id="PTHR19316:SF18">
    <property type="entry name" value="HSP70-BINDING PROTEIN 1"/>
    <property type="match status" value="1"/>
</dbReference>
<organism evidence="2 3">
    <name type="scientific">Caenorhabditis nigoni</name>
    <dbReference type="NCBI Taxonomy" id="1611254"/>
    <lineage>
        <taxon>Eukaryota</taxon>
        <taxon>Metazoa</taxon>
        <taxon>Ecdysozoa</taxon>
        <taxon>Nematoda</taxon>
        <taxon>Chromadorea</taxon>
        <taxon>Rhabditida</taxon>
        <taxon>Rhabditina</taxon>
        <taxon>Rhabditomorpha</taxon>
        <taxon>Rhabditoidea</taxon>
        <taxon>Rhabditidae</taxon>
        <taxon>Peloderinae</taxon>
        <taxon>Caenorhabditis</taxon>
    </lineage>
</organism>
<dbReference type="FunFam" id="1.25.10.10:FF:001135">
    <property type="entry name" value="Protein CBG10339"/>
    <property type="match status" value="1"/>
</dbReference>
<dbReference type="InterPro" id="IPR016024">
    <property type="entry name" value="ARM-type_fold"/>
</dbReference>
<dbReference type="Proteomes" id="UP000230233">
    <property type="component" value="Chromosome II"/>
</dbReference>
<dbReference type="OrthoDB" id="5820934at2759"/>
<dbReference type="SUPFAM" id="SSF48371">
    <property type="entry name" value="ARM repeat"/>
    <property type="match status" value="1"/>
</dbReference>
<dbReference type="AlphaFoldDB" id="A0A2G5VAN2"/>
<gene>
    <name evidence="2" type="primary">Cni-Y38E10A.22</name>
    <name evidence="2" type="synonym">Cnig_chr_II.g7595</name>
    <name evidence="2" type="ORF">B9Z55_007595</name>
</gene>
<comment type="caution">
    <text evidence="2">The sequence shown here is derived from an EMBL/GenBank/DDBJ whole genome shotgun (WGS) entry which is preliminary data.</text>
</comment>
<dbReference type="EMBL" id="PDUG01000002">
    <property type="protein sequence ID" value="PIC48721.1"/>
    <property type="molecule type" value="Genomic_DNA"/>
</dbReference>
<accession>A0A2G5VAN2</accession>
<protein>
    <submittedName>
        <fullName evidence="2">Uncharacterized protein</fullName>
    </submittedName>
</protein>
<proteinExistence type="predicted"/>